<accession>A0A1D1ZKY1</accession>
<organism evidence="2">
    <name type="scientific">Anthurium amnicola</name>
    <dbReference type="NCBI Taxonomy" id="1678845"/>
    <lineage>
        <taxon>Eukaryota</taxon>
        <taxon>Viridiplantae</taxon>
        <taxon>Streptophyta</taxon>
        <taxon>Embryophyta</taxon>
        <taxon>Tracheophyta</taxon>
        <taxon>Spermatophyta</taxon>
        <taxon>Magnoliopsida</taxon>
        <taxon>Liliopsida</taxon>
        <taxon>Araceae</taxon>
        <taxon>Pothoideae</taxon>
        <taxon>Potheae</taxon>
        <taxon>Anthurium</taxon>
    </lineage>
</organism>
<dbReference type="GO" id="GO:0005634">
    <property type="term" value="C:nucleus"/>
    <property type="evidence" value="ECO:0007669"/>
    <property type="project" value="TreeGrafter"/>
</dbReference>
<protein>
    <submittedName>
        <fullName evidence="2">Proline-rich protein PRCC</fullName>
    </submittedName>
</protein>
<proteinExistence type="predicted"/>
<gene>
    <name evidence="2" type="primary">PRCC_0</name>
    <name evidence="2" type="ORF">g.100015</name>
</gene>
<dbReference type="PANTHER" id="PTHR13621">
    <property type="entry name" value="PROLINE-RICH PROTEIN PRCC"/>
    <property type="match status" value="1"/>
</dbReference>
<feature type="compositionally biased region" description="Gly residues" evidence="1">
    <location>
        <begin position="192"/>
        <end position="201"/>
    </location>
</feature>
<dbReference type="InterPro" id="IPR018800">
    <property type="entry name" value="PRCC"/>
</dbReference>
<feature type="region of interest" description="Disordered" evidence="1">
    <location>
        <begin position="1"/>
        <end position="235"/>
    </location>
</feature>
<reference evidence="2" key="1">
    <citation type="submission" date="2015-07" db="EMBL/GenBank/DDBJ databases">
        <title>Transcriptome Assembly of Anthurium amnicola.</title>
        <authorList>
            <person name="Suzuki J."/>
        </authorList>
    </citation>
    <scope>NUCLEOTIDE SEQUENCE</scope>
</reference>
<feature type="compositionally biased region" description="Low complexity" evidence="1">
    <location>
        <begin position="35"/>
        <end position="93"/>
    </location>
</feature>
<feature type="compositionally biased region" description="Pro residues" evidence="1">
    <location>
        <begin position="94"/>
        <end position="107"/>
    </location>
</feature>
<feature type="region of interest" description="Disordered" evidence="1">
    <location>
        <begin position="318"/>
        <end position="351"/>
    </location>
</feature>
<dbReference type="EMBL" id="GDJX01000445">
    <property type="protein sequence ID" value="JAT67491.1"/>
    <property type="molecule type" value="Transcribed_RNA"/>
</dbReference>
<sequence>MESLVANYASSDEEGGGGREDHSKPFSTSLPPPRSASSSSSLFSSLPLPKSTSSSSPLFTSLPPPKSSSSSPIPTPKSAAPSSSSPSSSLFSSLPPPKSRQTKPPPTAERVVQFRPPVNPSLFKPDEEDDEDAHESRRRTQDFSSKPLSSIIPPPKHTLGLGSGASSASARRSIVEADVPVRSTESTRPEGVSGGGGGAFGDRGTYVGRSLGGYPETGVDGQPGSDPLDGGVASSWAPGDGSYDAYGTYGSYENCGSYGGDWDYGLSEAGTVSAAGVPELARSAGKRGRDEIPSEILEVKQDELIKNRPREDQARLTGIAFGPSYQPASSGKGKPSKLHRRKHQIGSLYHDMKQKEMELAERRAKGFLTKKETQAKYGW</sequence>
<dbReference type="AlphaFoldDB" id="A0A1D1ZKY1"/>
<name>A0A1D1ZKY1_9ARAE</name>
<feature type="compositionally biased region" description="Basic residues" evidence="1">
    <location>
        <begin position="334"/>
        <end position="344"/>
    </location>
</feature>
<dbReference type="Pfam" id="PF10253">
    <property type="entry name" value="PRCC"/>
    <property type="match status" value="1"/>
</dbReference>
<dbReference type="PANTHER" id="PTHR13621:SF2">
    <property type="entry name" value="PROLINE-RICH PROTEIN PRCC"/>
    <property type="match status" value="1"/>
</dbReference>
<evidence type="ECO:0000256" key="1">
    <source>
        <dbReference type="SAM" id="MobiDB-lite"/>
    </source>
</evidence>
<evidence type="ECO:0000313" key="2">
    <source>
        <dbReference type="EMBL" id="JAT67491.1"/>
    </source>
</evidence>